<feature type="region of interest" description="Disordered" evidence="1">
    <location>
        <begin position="178"/>
        <end position="221"/>
    </location>
</feature>
<feature type="compositionally biased region" description="Pro residues" evidence="1">
    <location>
        <begin position="35"/>
        <end position="44"/>
    </location>
</feature>
<feature type="compositionally biased region" description="Pro residues" evidence="1">
    <location>
        <begin position="281"/>
        <end position="291"/>
    </location>
</feature>
<comment type="caution">
    <text evidence="2">The sequence shown here is derived from an EMBL/GenBank/DDBJ whole genome shotgun (WGS) entry which is preliminary data.</text>
</comment>
<feature type="region of interest" description="Disordered" evidence="1">
    <location>
        <begin position="256"/>
        <end position="308"/>
    </location>
</feature>
<name>A0A543IQF7_9ACTN</name>
<keyword evidence="3" id="KW-1185">Reference proteome</keyword>
<feature type="region of interest" description="Disordered" evidence="1">
    <location>
        <begin position="94"/>
        <end position="142"/>
    </location>
</feature>
<dbReference type="Proteomes" id="UP000319213">
    <property type="component" value="Unassembled WGS sequence"/>
</dbReference>
<evidence type="ECO:0000313" key="2">
    <source>
        <dbReference type="EMBL" id="TQM72804.1"/>
    </source>
</evidence>
<feature type="compositionally biased region" description="Pro residues" evidence="1">
    <location>
        <begin position="53"/>
        <end position="62"/>
    </location>
</feature>
<reference evidence="2 3" key="1">
    <citation type="submission" date="2019-06" db="EMBL/GenBank/DDBJ databases">
        <title>Sequencing the genomes of 1000 actinobacteria strains.</title>
        <authorList>
            <person name="Klenk H.-P."/>
        </authorList>
    </citation>
    <scope>NUCLEOTIDE SEQUENCE [LARGE SCALE GENOMIC DNA]</scope>
    <source>
        <strain evidence="2 3">DSM 43186</strain>
    </source>
</reference>
<protein>
    <submittedName>
        <fullName evidence="2">Uncharacterized protein</fullName>
    </submittedName>
</protein>
<feature type="compositionally biased region" description="Basic and acidic residues" evidence="1">
    <location>
        <begin position="256"/>
        <end position="269"/>
    </location>
</feature>
<evidence type="ECO:0000313" key="3">
    <source>
        <dbReference type="Proteomes" id="UP000319213"/>
    </source>
</evidence>
<accession>A0A543IQF7</accession>
<sequence length="400" mass="42428">MCGGQVRQRDHLVDQEGHPRGRHARGRAGRVVAPAVPPGTPHPTPMVGAATPPFRPSGPPGTPDGSARHRAVTPPAADHAAAFRRSRYGTARVAAHRSPCPPSPARARPAHESDHRTPTAALPRGHMGGAAQGASARKPATCPHAGNRRPCLGRVLAAPVADRGTACVRPFQPRYAVHRRAPRSTPSSGRAPGVATAAASSPGTLRRRRPPPAVPCPDDHGSAVPALACRRRRVWSGPVAPGARVRNAAAPCPEIRSVRAPDVHGDAKSPRVRPRKAGGNDPPPARPPPRVVHPGPTTAKTSRTVTAGRCDDHTRTLPATGSFGLTGAHPLAMGETWGEPCQDRIRRPLPAGVRVRRRRHPDCLTVSDHHSDLDRRSATWRSGPASRNHWCRWYSAALPT</sequence>
<feature type="region of interest" description="Disordered" evidence="1">
    <location>
        <begin position="1"/>
        <end position="80"/>
    </location>
</feature>
<proteinExistence type="predicted"/>
<dbReference type="EMBL" id="VFPQ01000002">
    <property type="protein sequence ID" value="TQM72804.1"/>
    <property type="molecule type" value="Genomic_DNA"/>
</dbReference>
<evidence type="ECO:0000256" key="1">
    <source>
        <dbReference type="SAM" id="MobiDB-lite"/>
    </source>
</evidence>
<feature type="compositionally biased region" description="Basic and acidic residues" evidence="1">
    <location>
        <begin position="7"/>
        <end position="19"/>
    </location>
</feature>
<gene>
    <name evidence="2" type="ORF">FHX40_4964</name>
</gene>
<organism evidence="2 3">
    <name type="scientific">Thermopolyspora flexuosa</name>
    <dbReference type="NCBI Taxonomy" id="103836"/>
    <lineage>
        <taxon>Bacteria</taxon>
        <taxon>Bacillati</taxon>
        <taxon>Actinomycetota</taxon>
        <taxon>Actinomycetes</taxon>
        <taxon>Streptosporangiales</taxon>
        <taxon>Streptosporangiaceae</taxon>
        <taxon>Thermopolyspora</taxon>
    </lineage>
</organism>
<dbReference type="AlphaFoldDB" id="A0A543IQF7"/>